<dbReference type="GO" id="GO:0005615">
    <property type="term" value="C:extracellular space"/>
    <property type="evidence" value="ECO:0007669"/>
    <property type="project" value="TreeGrafter"/>
</dbReference>
<comment type="similarity">
    <text evidence="2">Belongs to the PBP/GOBP family.</text>
</comment>
<sequence>MVLFNCRWIQLSVVLVTLYLAFDDGCFALDISKCTLDTEFYLLFACARDLEVPDDLIALYSLGIFPDDQKTSCVYRCLGMQLGIYDDVNGLDVDKQYERLKESLSVDESTYKRGVKNCIRNILRGRTLNDCERAYLIMTNCQGDTITNTLGQQLNEIKICD</sequence>
<dbReference type="GO" id="GO:0007608">
    <property type="term" value="P:sensory perception of smell"/>
    <property type="evidence" value="ECO:0007669"/>
    <property type="project" value="TreeGrafter"/>
</dbReference>
<dbReference type="Gene3D" id="1.10.238.20">
    <property type="entry name" value="Pheromone/general odorant binding protein domain"/>
    <property type="match status" value="1"/>
</dbReference>
<dbReference type="EMBL" id="AXCN02001558">
    <property type="status" value="NOT_ANNOTATED_CDS"/>
    <property type="molecule type" value="Genomic_DNA"/>
</dbReference>
<evidence type="ECO:0000313" key="7">
    <source>
        <dbReference type="EnsemblMetazoa" id="AFAF021905-PA"/>
    </source>
</evidence>
<evidence type="ECO:0000256" key="4">
    <source>
        <dbReference type="ARBA" id="ARBA00022729"/>
    </source>
</evidence>
<dbReference type="InterPro" id="IPR006170">
    <property type="entry name" value="PBP/GOBP"/>
</dbReference>
<dbReference type="SUPFAM" id="SSF47565">
    <property type="entry name" value="Insect pheromone/odorant-binding proteins"/>
    <property type="match status" value="1"/>
</dbReference>
<evidence type="ECO:0000256" key="6">
    <source>
        <dbReference type="SAM" id="SignalP"/>
    </source>
</evidence>
<dbReference type="GO" id="GO:0005549">
    <property type="term" value="F:odorant binding"/>
    <property type="evidence" value="ECO:0007669"/>
    <property type="project" value="InterPro"/>
</dbReference>
<accession>A0A9I3GIM7</accession>
<keyword evidence="3" id="KW-0964">Secreted</keyword>
<evidence type="ECO:0000256" key="2">
    <source>
        <dbReference type="ARBA" id="ARBA00008098"/>
    </source>
</evidence>
<dbReference type="InterPro" id="IPR036728">
    <property type="entry name" value="PBP_GOBP_sf"/>
</dbReference>
<dbReference type="Proteomes" id="UP000075886">
    <property type="component" value="Unassembled WGS sequence"/>
</dbReference>
<keyword evidence="4 6" id="KW-0732">Signal</keyword>
<evidence type="ECO:0000256" key="3">
    <source>
        <dbReference type="ARBA" id="ARBA00022525"/>
    </source>
</evidence>
<reference evidence="8" key="1">
    <citation type="submission" date="2014-01" db="EMBL/GenBank/DDBJ databases">
        <title>The Genome Sequence of Anopheles farauti FAR1 (V2).</title>
        <authorList>
            <consortium name="The Broad Institute Genomics Platform"/>
            <person name="Neafsey D.E."/>
            <person name="Besansky N."/>
            <person name="Howell P."/>
            <person name="Walton C."/>
            <person name="Young S.K."/>
            <person name="Zeng Q."/>
            <person name="Gargeya S."/>
            <person name="Fitzgerald M."/>
            <person name="Haas B."/>
            <person name="Abouelleil A."/>
            <person name="Allen A.W."/>
            <person name="Alvarado L."/>
            <person name="Arachchi H.M."/>
            <person name="Berlin A.M."/>
            <person name="Chapman S.B."/>
            <person name="Gainer-Dewar J."/>
            <person name="Goldberg J."/>
            <person name="Griggs A."/>
            <person name="Gujja S."/>
            <person name="Hansen M."/>
            <person name="Howarth C."/>
            <person name="Imamovic A."/>
            <person name="Ireland A."/>
            <person name="Larimer J."/>
            <person name="McCowan C."/>
            <person name="Murphy C."/>
            <person name="Pearson M."/>
            <person name="Poon T.W."/>
            <person name="Priest M."/>
            <person name="Roberts A."/>
            <person name="Saif S."/>
            <person name="Shea T."/>
            <person name="Sisk P."/>
            <person name="Sykes S."/>
            <person name="Wortman J."/>
            <person name="Nusbaum C."/>
            <person name="Birren B."/>
        </authorList>
    </citation>
    <scope>NUCLEOTIDE SEQUENCE [LARGE SCALE GENOMIC DNA]</scope>
    <source>
        <strain evidence="8">FAR1</strain>
    </source>
</reference>
<dbReference type="AlphaFoldDB" id="A0A9I3GIM7"/>
<dbReference type="Pfam" id="PF01395">
    <property type="entry name" value="PBP_GOBP"/>
    <property type="match status" value="1"/>
</dbReference>
<keyword evidence="8" id="KW-1185">Reference proteome</keyword>
<feature type="signal peptide" evidence="6">
    <location>
        <begin position="1"/>
        <end position="28"/>
    </location>
</feature>
<dbReference type="PANTHER" id="PTHR11857:SF46">
    <property type="entry name" value="GENERAL ODORANT-BINDING PROTEIN 99A-RELATED"/>
    <property type="match status" value="1"/>
</dbReference>
<dbReference type="CDD" id="cd23992">
    <property type="entry name" value="PBP_GOBP"/>
    <property type="match status" value="1"/>
</dbReference>
<dbReference type="EnsemblMetazoa" id="AFAF021905-RA">
    <property type="protein sequence ID" value="AFAF021905-PA"/>
    <property type="gene ID" value="AFAF021905"/>
</dbReference>
<protein>
    <submittedName>
        <fullName evidence="7">Uncharacterized protein</fullName>
    </submittedName>
</protein>
<comment type="subcellular location">
    <subcellularLocation>
        <location evidence="1">Secreted</location>
    </subcellularLocation>
</comment>
<reference evidence="7" key="2">
    <citation type="submission" date="2023-03" db="UniProtKB">
        <authorList>
            <consortium name="EnsemblMetazoa"/>
        </authorList>
    </citation>
    <scope>IDENTIFICATION</scope>
    <source>
        <strain evidence="7">FAR1</strain>
    </source>
</reference>
<evidence type="ECO:0000313" key="8">
    <source>
        <dbReference type="Proteomes" id="UP000075886"/>
    </source>
</evidence>
<feature type="chain" id="PRO_5039891887" evidence="6">
    <location>
        <begin position="29"/>
        <end position="161"/>
    </location>
</feature>
<evidence type="ECO:0000256" key="1">
    <source>
        <dbReference type="ARBA" id="ARBA00004613"/>
    </source>
</evidence>
<evidence type="ECO:0000256" key="5">
    <source>
        <dbReference type="ARBA" id="ARBA00023157"/>
    </source>
</evidence>
<dbReference type="FunFam" id="1.10.238.20:FF:000003">
    <property type="entry name" value="AGAP010409-PA"/>
    <property type="match status" value="1"/>
</dbReference>
<organism evidence="7 8">
    <name type="scientific">Anopheles farauti</name>
    <dbReference type="NCBI Taxonomy" id="69004"/>
    <lineage>
        <taxon>Eukaryota</taxon>
        <taxon>Metazoa</taxon>
        <taxon>Ecdysozoa</taxon>
        <taxon>Arthropoda</taxon>
        <taxon>Hexapoda</taxon>
        <taxon>Insecta</taxon>
        <taxon>Pterygota</taxon>
        <taxon>Neoptera</taxon>
        <taxon>Endopterygota</taxon>
        <taxon>Diptera</taxon>
        <taxon>Nematocera</taxon>
        <taxon>Culicoidea</taxon>
        <taxon>Culicidae</taxon>
        <taxon>Anophelinae</taxon>
        <taxon>Anopheles</taxon>
    </lineage>
</organism>
<proteinExistence type="inferred from homology"/>
<keyword evidence="5" id="KW-1015">Disulfide bond</keyword>
<dbReference type="PANTHER" id="PTHR11857">
    <property type="entry name" value="ODORANT BINDING PROTEIN-RELATED"/>
    <property type="match status" value="1"/>
</dbReference>
<name>A0A9I3GIM7_9DIPT</name>